<dbReference type="EMBL" id="DTAU01000028">
    <property type="protein sequence ID" value="HFQ78310.1"/>
    <property type="molecule type" value="Genomic_DNA"/>
</dbReference>
<reference evidence="2" key="1">
    <citation type="journal article" date="2020" name="mSystems">
        <title>Genome- and Community-Level Interaction Insights into Carbon Utilization and Element Cycling Functions of Hydrothermarchaeota in Hydrothermal Sediment.</title>
        <authorList>
            <person name="Zhou Z."/>
            <person name="Liu Y."/>
            <person name="Xu W."/>
            <person name="Pan J."/>
            <person name="Luo Z.H."/>
            <person name="Li M."/>
        </authorList>
    </citation>
    <scope>NUCLEOTIDE SEQUENCE [LARGE SCALE GENOMIC DNA]</scope>
    <source>
        <strain evidence="1">SpSt-629</strain>
        <strain evidence="2">SpSt-688</strain>
    </source>
</reference>
<dbReference type="AlphaFoldDB" id="A0A7J3MZ00"/>
<accession>A0A7J3MZ00</accession>
<name>A0A7J3MZ00_9CREN</name>
<organism evidence="2">
    <name type="scientific">Ignisphaera aggregans</name>
    <dbReference type="NCBI Taxonomy" id="334771"/>
    <lineage>
        <taxon>Archaea</taxon>
        <taxon>Thermoproteota</taxon>
        <taxon>Thermoprotei</taxon>
        <taxon>Desulfurococcales</taxon>
        <taxon>Desulfurococcaceae</taxon>
        <taxon>Ignisphaera</taxon>
    </lineage>
</organism>
<proteinExistence type="predicted"/>
<protein>
    <submittedName>
        <fullName evidence="2">Uncharacterized protein</fullName>
    </submittedName>
</protein>
<gene>
    <name evidence="1" type="ORF">ENT99_01225</name>
    <name evidence="2" type="ORF">ENU64_05070</name>
</gene>
<comment type="caution">
    <text evidence="2">The sequence shown here is derived from an EMBL/GenBank/DDBJ whole genome shotgun (WGS) entry which is preliminary data.</text>
</comment>
<sequence>MLPVDEVYGKLKVELDHYRSVYTMYASNNLLNMNDVLKAVRMYENTTVKTLNEVGVSSSTPLYVTWVESKKVRDSSGVLQR</sequence>
<dbReference type="EMBL" id="DTDH01000149">
    <property type="protein sequence ID" value="HGT98783.1"/>
    <property type="molecule type" value="Genomic_DNA"/>
</dbReference>
<evidence type="ECO:0000313" key="2">
    <source>
        <dbReference type="EMBL" id="HGT98783.1"/>
    </source>
</evidence>
<evidence type="ECO:0000313" key="1">
    <source>
        <dbReference type="EMBL" id="HFQ78310.1"/>
    </source>
</evidence>